<feature type="compositionally biased region" description="Acidic residues" evidence="1">
    <location>
        <begin position="64"/>
        <end position="74"/>
    </location>
</feature>
<feature type="compositionally biased region" description="Basic and acidic residues" evidence="1">
    <location>
        <begin position="135"/>
        <end position="145"/>
    </location>
</feature>
<dbReference type="AlphaFoldDB" id="A0A6A4WCM0"/>
<dbReference type="OrthoDB" id="10681870at2759"/>
<gene>
    <name evidence="2" type="ORF">FJT64_027620</name>
</gene>
<feature type="compositionally biased region" description="Acidic residues" evidence="1">
    <location>
        <begin position="1"/>
        <end position="13"/>
    </location>
</feature>
<accession>A0A6A4WCM0</accession>
<protein>
    <submittedName>
        <fullName evidence="2">Uncharacterized protein</fullName>
    </submittedName>
</protein>
<sequence>MLGIYDDDDDESSSESRPSAADVDARLSKPVPSALPGPQESVSSSTETESSSSDSGSSVYQDVGTEESSADEEQGAARSDADLRFSLSMRDSGYGTADRGSTEALSFIGACQDIDALLPVDGPPPESFEEFERAVASEEVPDQRGGRVGGTGVCRPVCRLLAPSEEERRAAKRNLSLFINESSSSGSGSSDSSEDGSTGDDSRPPDAAVVDPPDAAIHKTNAREEAGSKEQQGGAGTGKVSPPKCVVCPMCGTDEDVDNL</sequence>
<dbReference type="Proteomes" id="UP000440578">
    <property type="component" value="Unassembled WGS sequence"/>
</dbReference>
<evidence type="ECO:0000313" key="3">
    <source>
        <dbReference type="Proteomes" id="UP000440578"/>
    </source>
</evidence>
<feature type="region of interest" description="Disordered" evidence="1">
    <location>
        <begin position="135"/>
        <end position="154"/>
    </location>
</feature>
<evidence type="ECO:0000256" key="1">
    <source>
        <dbReference type="SAM" id="MobiDB-lite"/>
    </source>
</evidence>
<dbReference type="EMBL" id="VIIS01001341">
    <property type="protein sequence ID" value="KAF0299671.1"/>
    <property type="molecule type" value="Genomic_DNA"/>
</dbReference>
<keyword evidence="3" id="KW-1185">Reference proteome</keyword>
<feature type="region of interest" description="Disordered" evidence="1">
    <location>
        <begin position="178"/>
        <end position="260"/>
    </location>
</feature>
<feature type="region of interest" description="Disordered" evidence="1">
    <location>
        <begin position="1"/>
        <end position="85"/>
    </location>
</feature>
<feature type="compositionally biased region" description="Low complexity" evidence="1">
    <location>
        <begin position="182"/>
        <end position="191"/>
    </location>
</feature>
<name>A0A6A4WCM0_AMPAM</name>
<comment type="caution">
    <text evidence="2">The sequence shown here is derived from an EMBL/GenBank/DDBJ whole genome shotgun (WGS) entry which is preliminary data.</text>
</comment>
<feature type="compositionally biased region" description="Low complexity" evidence="1">
    <location>
        <begin position="205"/>
        <end position="215"/>
    </location>
</feature>
<reference evidence="2 3" key="1">
    <citation type="submission" date="2019-07" db="EMBL/GenBank/DDBJ databases">
        <title>Draft genome assembly of a fouling barnacle, Amphibalanus amphitrite (Darwin, 1854): The first reference genome for Thecostraca.</title>
        <authorList>
            <person name="Kim W."/>
        </authorList>
    </citation>
    <scope>NUCLEOTIDE SEQUENCE [LARGE SCALE GENOMIC DNA]</scope>
    <source>
        <strain evidence="2">SNU_AA5</strain>
        <tissue evidence="2">Soma without cirri and trophi</tissue>
    </source>
</reference>
<proteinExistence type="predicted"/>
<organism evidence="2 3">
    <name type="scientific">Amphibalanus amphitrite</name>
    <name type="common">Striped barnacle</name>
    <name type="synonym">Balanus amphitrite</name>
    <dbReference type="NCBI Taxonomy" id="1232801"/>
    <lineage>
        <taxon>Eukaryota</taxon>
        <taxon>Metazoa</taxon>
        <taxon>Ecdysozoa</taxon>
        <taxon>Arthropoda</taxon>
        <taxon>Crustacea</taxon>
        <taxon>Multicrustacea</taxon>
        <taxon>Cirripedia</taxon>
        <taxon>Thoracica</taxon>
        <taxon>Thoracicalcarea</taxon>
        <taxon>Balanomorpha</taxon>
        <taxon>Balanoidea</taxon>
        <taxon>Balanidae</taxon>
        <taxon>Amphibalaninae</taxon>
        <taxon>Amphibalanus</taxon>
    </lineage>
</organism>
<feature type="compositionally biased region" description="Low complexity" evidence="1">
    <location>
        <begin position="40"/>
        <end position="59"/>
    </location>
</feature>
<evidence type="ECO:0000313" key="2">
    <source>
        <dbReference type="EMBL" id="KAF0299671.1"/>
    </source>
</evidence>